<comment type="caution">
    <text evidence="1">The sequence shown here is derived from an EMBL/GenBank/DDBJ whole genome shotgun (WGS) entry which is preliminary data.</text>
</comment>
<reference evidence="1 2" key="1">
    <citation type="journal article" date="2020" name="Mol. Plant">
        <title>The Chromosome-Based Rubber Tree Genome Provides New Insights into Spurge Genome Evolution and Rubber Biosynthesis.</title>
        <authorList>
            <person name="Liu J."/>
            <person name="Shi C."/>
            <person name="Shi C.C."/>
            <person name="Li W."/>
            <person name="Zhang Q.J."/>
            <person name="Zhang Y."/>
            <person name="Li K."/>
            <person name="Lu H.F."/>
            <person name="Shi C."/>
            <person name="Zhu S.T."/>
            <person name="Xiao Z.Y."/>
            <person name="Nan H."/>
            <person name="Yue Y."/>
            <person name="Zhu X.G."/>
            <person name="Wu Y."/>
            <person name="Hong X.N."/>
            <person name="Fan G.Y."/>
            <person name="Tong Y."/>
            <person name="Zhang D."/>
            <person name="Mao C.L."/>
            <person name="Liu Y.L."/>
            <person name="Hao S.J."/>
            <person name="Liu W.Q."/>
            <person name="Lv M.Q."/>
            <person name="Zhang H.B."/>
            <person name="Liu Y."/>
            <person name="Hu-Tang G.R."/>
            <person name="Wang J.P."/>
            <person name="Wang J.H."/>
            <person name="Sun Y.H."/>
            <person name="Ni S.B."/>
            <person name="Chen W.B."/>
            <person name="Zhang X.C."/>
            <person name="Jiao Y.N."/>
            <person name="Eichler E.E."/>
            <person name="Li G.H."/>
            <person name="Liu X."/>
            <person name="Gao L.Z."/>
        </authorList>
    </citation>
    <scope>NUCLEOTIDE SEQUENCE [LARGE SCALE GENOMIC DNA]</scope>
    <source>
        <strain evidence="2">cv. GT1</strain>
        <tissue evidence="1">Leaf</tissue>
    </source>
</reference>
<dbReference type="EMBL" id="JAAGAX010000006">
    <property type="protein sequence ID" value="KAF2309109.1"/>
    <property type="molecule type" value="Genomic_DNA"/>
</dbReference>
<dbReference type="PANTHER" id="PTHR46310">
    <property type="entry name" value="AMIDASE 1"/>
    <property type="match status" value="1"/>
</dbReference>
<name>A0A6A6MAW0_HEVBR</name>
<sequence>MIFAKAEYEFSYNHEEWINVEKPNLDISAQINEILEITDTDIGIFKSIRNELRAAIDSLLKDDGILVIPTTAYLPPKLGAKEMLSEDYQIRSFSLLSIASLSGCCQVTIPLGHYDKRPVSVSFIARHGGSLSAGYCTDHLCISSRAG</sequence>
<dbReference type="PANTHER" id="PTHR46310:SF5">
    <property type="entry name" value="OUTER ENVELOPE PROTEIN 64, CHLOROPLASTIC"/>
    <property type="match status" value="1"/>
</dbReference>
<gene>
    <name evidence="1" type="ORF">GH714_000565</name>
</gene>
<evidence type="ECO:0000313" key="2">
    <source>
        <dbReference type="Proteomes" id="UP000467840"/>
    </source>
</evidence>
<organism evidence="1 2">
    <name type="scientific">Hevea brasiliensis</name>
    <name type="common">Para rubber tree</name>
    <name type="synonym">Siphonia brasiliensis</name>
    <dbReference type="NCBI Taxonomy" id="3981"/>
    <lineage>
        <taxon>Eukaryota</taxon>
        <taxon>Viridiplantae</taxon>
        <taxon>Streptophyta</taxon>
        <taxon>Embryophyta</taxon>
        <taxon>Tracheophyta</taxon>
        <taxon>Spermatophyta</taxon>
        <taxon>Magnoliopsida</taxon>
        <taxon>eudicotyledons</taxon>
        <taxon>Gunneridae</taxon>
        <taxon>Pentapetalae</taxon>
        <taxon>rosids</taxon>
        <taxon>fabids</taxon>
        <taxon>Malpighiales</taxon>
        <taxon>Euphorbiaceae</taxon>
        <taxon>Crotonoideae</taxon>
        <taxon>Micrandreae</taxon>
        <taxon>Hevea</taxon>
    </lineage>
</organism>
<dbReference type="Proteomes" id="UP000467840">
    <property type="component" value="Chromosome 14"/>
</dbReference>
<evidence type="ECO:0000313" key="1">
    <source>
        <dbReference type="EMBL" id="KAF2309109.1"/>
    </source>
</evidence>
<dbReference type="InterPro" id="IPR036928">
    <property type="entry name" value="AS_sf"/>
</dbReference>
<keyword evidence="2" id="KW-1185">Reference proteome</keyword>
<protein>
    <submittedName>
        <fullName evidence="1">Uncharacterized protein</fullName>
    </submittedName>
</protein>
<dbReference type="Gene3D" id="3.90.1300.10">
    <property type="entry name" value="Amidase signature (AS) domain"/>
    <property type="match status" value="1"/>
</dbReference>
<proteinExistence type="predicted"/>
<dbReference type="AlphaFoldDB" id="A0A6A6MAW0"/>
<accession>A0A6A6MAW0</accession>
<dbReference type="SUPFAM" id="SSF75304">
    <property type="entry name" value="Amidase signature (AS) enzymes"/>
    <property type="match status" value="1"/>
</dbReference>